<feature type="domain" description="DUF4352" evidence="4">
    <location>
        <begin position="116"/>
        <end position="218"/>
    </location>
</feature>
<keyword evidence="3" id="KW-1133">Transmembrane helix</keyword>
<keyword evidence="6" id="KW-1185">Reference proteome</keyword>
<dbReference type="Pfam" id="PF11611">
    <property type="entry name" value="DUF4352"/>
    <property type="match status" value="1"/>
</dbReference>
<proteinExistence type="predicted"/>
<evidence type="ECO:0000256" key="1">
    <source>
        <dbReference type="ARBA" id="ARBA00022729"/>
    </source>
</evidence>
<dbReference type="EMBL" id="JADBDY010000001">
    <property type="protein sequence ID" value="MBE1456121.1"/>
    <property type="molecule type" value="Genomic_DNA"/>
</dbReference>
<keyword evidence="1" id="KW-0732">Signal</keyword>
<evidence type="ECO:0000313" key="6">
    <source>
        <dbReference type="Proteomes" id="UP000598217"/>
    </source>
</evidence>
<feature type="transmembrane region" description="Helical" evidence="3">
    <location>
        <begin position="20"/>
        <end position="41"/>
    </location>
</feature>
<feature type="compositionally biased region" description="Acidic residues" evidence="2">
    <location>
        <begin position="75"/>
        <end position="85"/>
    </location>
</feature>
<sequence length="233" mass="24106">MSTSDPRPPSPGRVSTVVRVLAIPVAVIVAGAAFAVTLLALSSLSLPNVQVVLGEEESSSGPASAPESPEQGEPGAEEAEPEGTEPEPAPEPAEPRTPAEPDSVPPSSYDGASTAVGVFRVHVETAYTDPTVTNGRGSYAEAPSGWEYHIYRLNVTNEGSSPAIFDSSGTVGTTTDGRSFGNDIDAEHTVAYDYFWGEIAPGATVTTHIMFLAPVGTEFAHVLVSGQSDLRPG</sequence>
<evidence type="ECO:0000256" key="3">
    <source>
        <dbReference type="SAM" id="Phobius"/>
    </source>
</evidence>
<protein>
    <recommendedName>
        <fullName evidence="4">DUF4352 domain-containing protein</fullName>
    </recommendedName>
</protein>
<organism evidence="5 6">
    <name type="scientific">Nocardiopsis terrae</name>
    <dbReference type="NCBI Taxonomy" id="372655"/>
    <lineage>
        <taxon>Bacteria</taxon>
        <taxon>Bacillati</taxon>
        <taxon>Actinomycetota</taxon>
        <taxon>Actinomycetes</taxon>
        <taxon>Streptosporangiales</taxon>
        <taxon>Nocardiopsidaceae</taxon>
        <taxon>Nocardiopsis</taxon>
    </lineage>
</organism>
<comment type="caution">
    <text evidence="5">The sequence shown here is derived from an EMBL/GenBank/DDBJ whole genome shotgun (WGS) entry which is preliminary data.</text>
</comment>
<gene>
    <name evidence="5" type="ORF">H4W79_000335</name>
</gene>
<name>A0ABR9HAR9_9ACTN</name>
<dbReference type="Gene3D" id="2.60.40.1240">
    <property type="match status" value="1"/>
</dbReference>
<dbReference type="Proteomes" id="UP000598217">
    <property type="component" value="Unassembled WGS sequence"/>
</dbReference>
<reference evidence="5 6" key="1">
    <citation type="submission" date="2020-10" db="EMBL/GenBank/DDBJ databases">
        <title>Sequencing the genomes of 1000 actinobacteria strains.</title>
        <authorList>
            <person name="Klenk H.-P."/>
        </authorList>
    </citation>
    <scope>NUCLEOTIDE SEQUENCE [LARGE SCALE GENOMIC DNA]</scope>
    <source>
        <strain evidence="5 6">DSM 45157</strain>
    </source>
</reference>
<keyword evidence="3" id="KW-0812">Transmembrane</keyword>
<dbReference type="RefSeq" id="WP_191275289.1">
    <property type="nucleotide sequence ID" value="NZ_BMXJ01000009.1"/>
</dbReference>
<dbReference type="InterPro" id="IPR029050">
    <property type="entry name" value="Immunoprotect_excell_Ig-like"/>
</dbReference>
<keyword evidence="3" id="KW-0472">Membrane</keyword>
<feature type="region of interest" description="Disordered" evidence="2">
    <location>
        <begin position="55"/>
        <end position="111"/>
    </location>
</feature>
<accession>A0ABR9HAR9</accession>
<evidence type="ECO:0000259" key="4">
    <source>
        <dbReference type="Pfam" id="PF11611"/>
    </source>
</evidence>
<feature type="compositionally biased region" description="Low complexity" evidence="2">
    <location>
        <begin position="59"/>
        <end position="74"/>
    </location>
</feature>
<evidence type="ECO:0000313" key="5">
    <source>
        <dbReference type="EMBL" id="MBE1456121.1"/>
    </source>
</evidence>
<dbReference type="InterPro" id="IPR029051">
    <property type="entry name" value="DUF4352"/>
</dbReference>
<evidence type="ECO:0000256" key="2">
    <source>
        <dbReference type="SAM" id="MobiDB-lite"/>
    </source>
</evidence>